<feature type="region of interest" description="Disordered" evidence="1">
    <location>
        <begin position="120"/>
        <end position="141"/>
    </location>
</feature>
<dbReference type="Proteomes" id="UP000193144">
    <property type="component" value="Unassembled WGS sequence"/>
</dbReference>
<dbReference type="AlphaFoldDB" id="A0A1Y1ZIW2"/>
<dbReference type="PANTHER" id="PTHR46082:SF11">
    <property type="entry name" value="AAA+ ATPASE DOMAIN-CONTAINING PROTEIN-RELATED"/>
    <property type="match status" value="1"/>
</dbReference>
<dbReference type="InterPro" id="IPR000845">
    <property type="entry name" value="Nucleoside_phosphorylase_d"/>
</dbReference>
<dbReference type="Pfam" id="PF01048">
    <property type="entry name" value="PNP_UDP_1"/>
    <property type="match status" value="1"/>
</dbReference>
<protein>
    <recommendedName>
        <fullName evidence="2">Nucleoside phosphorylase domain-containing protein</fullName>
    </recommendedName>
</protein>
<organism evidence="3 4">
    <name type="scientific">Clohesyomyces aquaticus</name>
    <dbReference type="NCBI Taxonomy" id="1231657"/>
    <lineage>
        <taxon>Eukaryota</taxon>
        <taxon>Fungi</taxon>
        <taxon>Dikarya</taxon>
        <taxon>Ascomycota</taxon>
        <taxon>Pezizomycotina</taxon>
        <taxon>Dothideomycetes</taxon>
        <taxon>Pleosporomycetidae</taxon>
        <taxon>Pleosporales</taxon>
        <taxon>Lindgomycetaceae</taxon>
        <taxon>Clohesyomyces</taxon>
    </lineage>
</organism>
<dbReference type="InterPro" id="IPR053137">
    <property type="entry name" value="NLR-like"/>
</dbReference>
<reference evidence="3 4" key="1">
    <citation type="submission" date="2016-07" db="EMBL/GenBank/DDBJ databases">
        <title>Pervasive Adenine N6-methylation of Active Genes in Fungi.</title>
        <authorList>
            <consortium name="DOE Joint Genome Institute"/>
            <person name="Mondo S.J."/>
            <person name="Dannebaum R.O."/>
            <person name="Kuo R.C."/>
            <person name="Labutti K."/>
            <person name="Haridas S."/>
            <person name="Kuo A."/>
            <person name="Salamov A."/>
            <person name="Ahrendt S.R."/>
            <person name="Lipzen A."/>
            <person name="Sullivan W."/>
            <person name="Andreopoulos W.B."/>
            <person name="Clum A."/>
            <person name="Lindquist E."/>
            <person name="Daum C."/>
            <person name="Ramamoorthy G.K."/>
            <person name="Gryganskyi A."/>
            <person name="Culley D."/>
            <person name="Magnuson J.K."/>
            <person name="James T.Y."/>
            <person name="O'Malley M.A."/>
            <person name="Stajich J.E."/>
            <person name="Spatafora J.W."/>
            <person name="Visel A."/>
            <person name="Grigoriev I.V."/>
        </authorList>
    </citation>
    <scope>NUCLEOTIDE SEQUENCE [LARGE SCALE GENOMIC DNA]</scope>
    <source>
        <strain evidence="3 4">CBS 115471</strain>
    </source>
</reference>
<accession>A0A1Y1ZIW2</accession>
<dbReference type="STRING" id="1231657.A0A1Y1ZIW2"/>
<dbReference type="OrthoDB" id="1577640at2759"/>
<gene>
    <name evidence="3" type="ORF">BCR34DRAFT_440119</name>
</gene>
<keyword evidence="4" id="KW-1185">Reference proteome</keyword>
<feature type="non-terminal residue" evidence="3">
    <location>
        <position position="236"/>
    </location>
</feature>
<feature type="domain" description="Nucleoside phosphorylase" evidence="2">
    <location>
        <begin position="10"/>
        <end position="131"/>
    </location>
</feature>
<dbReference type="PANTHER" id="PTHR46082">
    <property type="entry name" value="ATP/GTP-BINDING PROTEIN-RELATED"/>
    <property type="match status" value="1"/>
</dbReference>
<dbReference type="SUPFAM" id="SSF53167">
    <property type="entry name" value="Purine and uridine phosphorylases"/>
    <property type="match status" value="1"/>
</dbReference>
<evidence type="ECO:0000313" key="4">
    <source>
        <dbReference type="Proteomes" id="UP000193144"/>
    </source>
</evidence>
<name>A0A1Y1ZIW2_9PLEO</name>
<comment type="caution">
    <text evidence="3">The sequence shown here is derived from an EMBL/GenBank/DDBJ whole genome shotgun (WGS) entry which is preliminary data.</text>
</comment>
<dbReference type="InterPro" id="IPR035994">
    <property type="entry name" value="Nucleoside_phosphorylase_sf"/>
</dbReference>
<dbReference type="GO" id="GO:0009116">
    <property type="term" value="P:nucleoside metabolic process"/>
    <property type="evidence" value="ECO:0007669"/>
    <property type="project" value="InterPro"/>
</dbReference>
<feature type="compositionally biased region" description="Basic and acidic residues" evidence="1">
    <location>
        <begin position="126"/>
        <end position="140"/>
    </location>
</feature>
<evidence type="ECO:0000313" key="3">
    <source>
        <dbReference type="EMBL" id="ORY10134.1"/>
    </source>
</evidence>
<proteinExistence type="predicted"/>
<dbReference type="EMBL" id="MCFA01000077">
    <property type="protein sequence ID" value="ORY10134.1"/>
    <property type="molecule type" value="Genomic_DNA"/>
</dbReference>
<evidence type="ECO:0000256" key="1">
    <source>
        <dbReference type="SAM" id="MobiDB-lite"/>
    </source>
</evidence>
<sequence>MASRDDYAVGWVCALPIEVAAAKATLDRVHDDPPPARNSDDNNNYILGSLQGHNVVVAYPNSGVCGKTSLVDVATQLHASYTSVRFNLMVGIAGGVPDTKEDIRLGDVVVSKSTTGWSGVVQDDVNGDRTEDQSVRRKASDQPTPLLLTAMGKAETAAIFEESKMPQYISEIVQKDPVTFAHPGPEQDALFEPNYDHATTESKESGCNYCDSDRIRSQQPREVRDPMVHYGLIAAS</sequence>
<dbReference type="GO" id="GO:0003824">
    <property type="term" value="F:catalytic activity"/>
    <property type="evidence" value="ECO:0007669"/>
    <property type="project" value="InterPro"/>
</dbReference>
<dbReference type="Gene3D" id="3.40.50.1580">
    <property type="entry name" value="Nucleoside phosphorylase domain"/>
    <property type="match status" value="1"/>
</dbReference>
<evidence type="ECO:0000259" key="2">
    <source>
        <dbReference type="Pfam" id="PF01048"/>
    </source>
</evidence>